<sequence>MAQRFLDGLIEATRSSSSSMVGHFIQHIQLAGPFWTDTTLLVLLKHVPRLTCLAIGCKTGITDTSIQHLGRHCPHLTGLSLDRVPVTQLAMDAIGQQCRHLRQLSLASCHALGSHTFAALVHCPLQDVTLRSPSPWMMTHVGIKDVMQGIHGVTHLALPGSHTAFIEQLLLLLSSSSPATTNNHHHHQQLLLPHLESLTISHYQGKPMTPGDPAALIPFLQTHGSGRLKELGLCFGVFSDSTVDALVAALLLESQQKLGILVLRWDGTRSVSVHAIRRLIQQCPRLRYMSLAMCSIKAFEFPEASPKCMTNTTFGYPDIGDVYHVDHLDEEAITKIRLNF</sequence>
<dbReference type="SMART" id="SM00367">
    <property type="entry name" value="LRR_CC"/>
    <property type="match status" value="2"/>
</dbReference>
<proteinExistence type="predicted"/>
<dbReference type="Gene3D" id="3.80.10.10">
    <property type="entry name" value="Ribonuclease Inhibitor"/>
    <property type="match status" value="2"/>
</dbReference>
<dbReference type="InterPro" id="IPR032675">
    <property type="entry name" value="LRR_dom_sf"/>
</dbReference>
<dbReference type="PANTHER" id="PTHR13318">
    <property type="entry name" value="PARTNER OF PAIRED, ISOFORM B-RELATED"/>
    <property type="match status" value="1"/>
</dbReference>
<evidence type="ECO:0000313" key="1">
    <source>
        <dbReference type="EMBL" id="ORZ07177.1"/>
    </source>
</evidence>
<evidence type="ECO:0000313" key="2">
    <source>
        <dbReference type="Proteomes" id="UP000193560"/>
    </source>
</evidence>
<protein>
    <recommendedName>
        <fullName evidence="3">F-box domain-containing protein</fullName>
    </recommendedName>
</protein>
<dbReference type="Proteomes" id="UP000193560">
    <property type="component" value="Unassembled WGS sequence"/>
</dbReference>
<dbReference type="STRING" id="90262.A0A1X2I171"/>
<keyword evidence="2" id="KW-1185">Reference proteome</keyword>
<dbReference type="GO" id="GO:0019005">
    <property type="term" value="C:SCF ubiquitin ligase complex"/>
    <property type="evidence" value="ECO:0007669"/>
    <property type="project" value="TreeGrafter"/>
</dbReference>
<dbReference type="SUPFAM" id="SSF52047">
    <property type="entry name" value="RNI-like"/>
    <property type="match status" value="1"/>
</dbReference>
<dbReference type="OrthoDB" id="10257471at2759"/>
<reference evidence="1 2" key="1">
    <citation type="submission" date="2016-07" db="EMBL/GenBank/DDBJ databases">
        <title>Pervasive Adenine N6-methylation of Active Genes in Fungi.</title>
        <authorList>
            <consortium name="DOE Joint Genome Institute"/>
            <person name="Mondo S.J."/>
            <person name="Dannebaum R.O."/>
            <person name="Kuo R.C."/>
            <person name="Labutti K."/>
            <person name="Haridas S."/>
            <person name="Kuo A."/>
            <person name="Salamov A."/>
            <person name="Ahrendt S.R."/>
            <person name="Lipzen A."/>
            <person name="Sullivan W."/>
            <person name="Andreopoulos W.B."/>
            <person name="Clum A."/>
            <person name="Lindquist E."/>
            <person name="Daum C."/>
            <person name="Ramamoorthy G.K."/>
            <person name="Gryganskyi A."/>
            <person name="Culley D."/>
            <person name="Magnuson J.K."/>
            <person name="James T.Y."/>
            <person name="O'Malley M.A."/>
            <person name="Stajich J.E."/>
            <person name="Spatafora J.W."/>
            <person name="Visel A."/>
            <person name="Grigoriev I.V."/>
        </authorList>
    </citation>
    <scope>NUCLEOTIDE SEQUENCE [LARGE SCALE GENOMIC DNA]</scope>
    <source>
        <strain evidence="1 2">NRRL 1336</strain>
    </source>
</reference>
<dbReference type="GO" id="GO:0031146">
    <property type="term" value="P:SCF-dependent proteasomal ubiquitin-dependent protein catabolic process"/>
    <property type="evidence" value="ECO:0007669"/>
    <property type="project" value="TreeGrafter"/>
</dbReference>
<dbReference type="PANTHER" id="PTHR13318:SF95">
    <property type="entry name" value="F-BOX PROTEIN YLR352W"/>
    <property type="match status" value="1"/>
</dbReference>
<gene>
    <name evidence="1" type="ORF">BCR42DRAFT_426465</name>
</gene>
<dbReference type="EMBL" id="MCGE01000036">
    <property type="protein sequence ID" value="ORZ07177.1"/>
    <property type="molecule type" value="Genomic_DNA"/>
</dbReference>
<accession>A0A1X2I171</accession>
<name>A0A1X2I171_9FUNG</name>
<evidence type="ECO:0008006" key="3">
    <source>
        <dbReference type="Google" id="ProtNLM"/>
    </source>
</evidence>
<comment type="caution">
    <text evidence="1">The sequence shown here is derived from an EMBL/GenBank/DDBJ whole genome shotgun (WGS) entry which is preliminary data.</text>
</comment>
<dbReference type="AlphaFoldDB" id="A0A1X2I171"/>
<dbReference type="InterPro" id="IPR006553">
    <property type="entry name" value="Leu-rich_rpt_Cys-con_subtyp"/>
</dbReference>
<organism evidence="1 2">
    <name type="scientific">Absidia repens</name>
    <dbReference type="NCBI Taxonomy" id="90262"/>
    <lineage>
        <taxon>Eukaryota</taxon>
        <taxon>Fungi</taxon>
        <taxon>Fungi incertae sedis</taxon>
        <taxon>Mucoromycota</taxon>
        <taxon>Mucoromycotina</taxon>
        <taxon>Mucoromycetes</taxon>
        <taxon>Mucorales</taxon>
        <taxon>Cunninghamellaceae</taxon>
        <taxon>Absidia</taxon>
    </lineage>
</organism>